<dbReference type="Pfam" id="PF14110">
    <property type="entry name" value="DUF4282"/>
    <property type="match status" value="1"/>
</dbReference>
<gene>
    <name evidence="2" type="ORF">MNB_SV-9-402</name>
</gene>
<sequence>MGAFIMPLFSWLIILWVKKRFFNRLQLELNIPFIYKFIFYFCFVLCFLFMEIFWRMMFEFMIAYFDIHNALMKLAY</sequence>
<evidence type="ECO:0000313" key="2">
    <source>
        <dbReference type="EMBL" id="SFV62209.1"/>
    </source>
</evidence>
<feature type="transmembrane region" description="Helical" evidence="1">
    <location>
        <begin position="33"/>
        <end position="54"/>
    </location>
</feature>
<dbReference type="EMBL" id="FPHG01000051">
    <property type="protein sequence ID" value="SFV62209.1"/>
    <property type="molecule type" value="Genomic_DNA"/>
</dbReference>
<dbReference type="InterPro" id="IPR025557">
    <property type="entry name" value="DUF4282"/>
</dbReference>
<name>A0A1W1C8Y1_9ZZZZ</name>
<dbReference type="AlphaFoldDB" id="A0A1W1C8Y1"/>
<proteinExistence type="predicted"/>
<keyword evidence="1" id="KW-1133">Transmembrane helix</keyword>
<accession>A0A1W1C8Y1</accession>
<reference evidence="2" key="1">
    <citation type="submission" date="2016-10" db="EMBL/GenBank/DDBJ databases">
        <authorList>
            <person name="de Groot N.N."/>
        </authorList>
    </citation>
    <scope>NUCLEOTIDE SEQUENCE</scope>
</reference>
<keyword evidence="1" id="KW-0472">Membrane</keyword>
<organism evidence="2">
    <name type="scientific">hydrothermal vent metagenome</name>
    <dbReference type="NCBI Taxonomy" id="652676"/>
    <lineage>
        <taxon>unclassified sequences</taxon>
        <taxon>metagenomes</taxon>
        <taxon>ecological metagenomes</taxon>
    </lineage>
</organism>
<evidence type="ECO:0000256" key="1">
    <source>
        <dbReference type="SAM" id="Phobius"/>
    </source>
</evidence>
<protein>
    <submittedName>
        <fullName evidence="2">Uncharacterized protein</fullName>
    </submittedName>
</protein>
<keyword evidence="1" id="KW-0812">Transmembrane</keyword>